<protein>
    <recommendedName>
        <fullName evidence="2">DUF6818 domain-containing protein</fullName>
    </recommendedName>
</protein>
<evidence type="ECO:0000313" key="4">
    <source>
        <dbReference type="Proteomes" id="UP000008783"/>
    </source>
</evidence>
<dbReference type="GeneID" id="10536813"/>
<dbReference type="RefSeq" id="XP_003323212.1">
    <property type="nucleotide sequence ID" value="XM_003323164.1"/>
</dbReference>
<dbReference type="AlphaFoldDB" id="E3K3Z1"/>
<evidence type="ECO:0000259" key="2">
    <source>
        <dbReference type="Pfam" id="PF20681"/>
    </source>
</evidence>
<reference key="1">
    <citation type="submission" date="2007-01" db="EMBL/GenBank/DDBJ databases">
        <title>The Genome Sequence of Puccinia graminis f. sp. tritici Strain CRL 75-36-700-3.</title>
        <authorList>
            <consortium name="The Broad Institute Genome Sequencing Platform"/>
            <person name="Birren B."/>
            <person name="Lander E."/>
            <person name="Galagan J."/>
            <person name="Nusbaum C."/>
            <person name="Devon K."/>
            <person name="Cuomo C."/>
            <person name="Jaffe D."/>
            <person name="Butler J."/>
            <person name="Alvarez P."/>
            <person name="Gnerre S."/>
            <person name="Grabherr M."/>
            <person name="Mauceli E."/>
            <person name="Brockman W."/>
            <person name="Young S."/>
            <person name="LaButti K."/>
            <person name="Sykes S."/>
            <person name="DeCaprio D."/>
            <person name="Crawford M."/>
            <person name="Koehrsen M."/>
            <person name="Engels R."/>
            <person name="Montgomery P."/>
            <person name="Pearson M."/>
            <person name="Howarth C."/>
            <person name="Larson L."/>
            <person name="White J."/>
            <person name="Zeng Q."/>
            <person name="Kodira C."/>
            <person name="Yandava C."/>
            <person name="Alvarado L."/>
            <person name="O'Leary S."/>
            <person name="Szabo L."/>
            <person name="Dean R."/>
            <person name="Schein J."/>
        </authorList>
    </citation>
    <scope>NUCLEOTIDE SEQUENCE</scope>
    <source>
        <strain>CRL 75-36-700-3</strain>
    </source>
</reference>
<reference evidence="4" key="2">
    <citation type="journal article" date="2011" name="Proc. Natl. Acad. Sci. U.S.A.">
        <title>Obligate biotrophy features unraveled by the genomic analysis of rust fungi.</title>
        <authorList>
            <person name="Duplessis S."/>
            <person name="Cuomo C.A."/>
            <person name="Lin Y.-C."/>
            <person name="Aerts A."/>
            <person name="Tisserant E."/>
            <person name="Veneault-Fourrey C."/>
            <person name="Joly D.L."/>
            <person name="Hacquard S."/>
            <person name="Amselem J."/>
            <person name="Cantarel B.L."/>
            <person name="Chiu R."/>
            <person name="Coutinho P.M."/>
            <person name="Feau N."/>
            <person name="Field M."/>
            <person name="Frey P."/>
            <person name="Gelhaye E."/>
            <person name="Goldberg J."/>
            <person name="Grabherr M.G."/>
            <person name="Kodira C.D."/>
            <person name="Kohler A."/>
            <person name="Kuees U."/>
            <person name="Lindquist E.A."/>
            <person name="Lucas S.M."/>
            <person name="Mago R."/>
            <person name="Mauceli E."/>
            <person name="Morin E."/>
            <person name="Murat C."/>
            <person name="Pangilinan J.L."/>
            <person name="Park R."/>
            <person name="Pearson M."/>
            <person name="Quesneville H."/>
            <person name="Rouhier N."/>
            <person name="Sakthikumar S."/>
            <person name="Salamov A.A."/>
            <person name="Schmutz J."/>
            <person name="Selles B."/>
            <person name="Shapiro H."/>
            <person name="Tanguay P."/>
            <person name="Tuskan G.A."/>
            <person name="Henrissat B."/>
            <person name="Van de Peer Y."/>
            <person name="Rouze P."/>
            <person name="Ellis J.G."/>
            <person name="Dodds P.N."/>
            <person name="Schein J.E."/>
            <person name="Zhong S."/>
            <person name="Hamelin R.C."/>
            <person name="Grigoriev I.V."/>
            <person name="Szabo L.J."/>
            <person name="Martin F."/>
        </authorList>
    </citation>
    <scope>NUCLEOTIDE SEQUENCE [LARGE SCALE GENOMIC DNA]</scope>
    <source>
        <strain evidence="4">CRL 75-36-700-3 / race SCCL</strain>
    </source>
</reference>
<dbReference type="KEGG" id="pgr:PGTG_04749"/>
<accession>E3K3Z1</accession>
<dbReference type="PANTHER" id="PTHR34409:SF1">
    <property type="entry name" value="MYB-LIKE DOMAIN-CONTAINING PROTEIN"/>
    <property type="match status" value="1"/>
</dbReference>
<name>E3K3Z1_PUCGT</name>
<dbReference type="Proteomes" id="UP000008783">
    <property type="component" value="Unassembled WGS sequence"/>
</dbReference>
<proteinExistence type="predicted"/>
<dbReference type="VEuPathDB" id="FungiDB:PGTG_04749"/>
<dbReference type="OrthoDB" id="2499380at2759"/>
<keyword evidence="4" id="KW-1185">Reference proteome</keyword>
<feature type="compositionally biased region" description="Polar residues" evidence="1">
    <location>
        <begin position="187"/>
        <end position="205"/>
    </location>
</feature>
<organism evidence="3 4">
    <name type="scientific">Puccinia graminis f. sp. tritici (strain CRL 75-36-700-3 / race SCCL)</name>
    <name type="common">Black stem rust fungus</name>
    <dbReference type="NCBI Taxonomy" id="418459"/>
    <lineage>
        <taxon>Eukaryota</taxon>
        <taxon>Fungi</taxon>
        <taxon>Dikarya</taxon>
        <taxon>Basidiomycota</taxon>
        <taxon>Pucciniomycotina</taxon>
        <taxon>Pucciniomycetes</taxon>
        <taxon>Pucciniales</taxon>
        <taxon>Pucciniaceae</taxon>
        <taxon>Puccinia</taxon>
    </lineage>
</organism>
<feature type="region of interest" description="Disordered" evidence="1">
    <location>
        <begin position="166"/>
        <end position="217"/>
    </location>
</feature>
<evidence type="ECO:0000256" key="1">
    <source>
        <dbReference type="SAM" id="MobiDB-lite"/>
    </source>
</evidence>
<evidence type="ECO:0000313" key="3">
    <source>
        <dbReference type="EMBL" id="EFP78793.1"/>
    </source>
</evidence>
<dbReference type="HOGENOM" id="CLU_083692_0_0_1"/>
<dbReference type="PANTHER" id="PTHR34409">
    <property type="entry name" value="SET DOMAIN-CONTAINING PROTEIN"/>
    <property type="match status" value="1"/>
</dbReference>
<dbReference type="EMBL" id="DS178271">
    <property type="protein sequence ID" value="EFP78793.1"/>
    <property type="molecule type" value="Genomic_DNA"/>
</dbReference>
<dbReference type="InterPro" id="IPR049203">
    <property type="entry name" value="DUF6818"/>
</dbReference>
<dbReference type="eggNOG" id="ENOG502SF3D">
    <property type="taxonomic scope" value="Eukaryota"/>
</dbReference>
<sequence length="266" mass="28660">MSQVQLTQLATQPTTQPTQPTTHPMTQPTNQPTTQPMQPTTQGVQAAPSMIQTQVSGHCTGRQRGSQGYSGEDCMAIVNCVKRILPLGSNDWNHVHELYEQYVVQNNRLLCDPYPIKTKFKAMVALRKPTGNPNCPVWIREAKHANLMIKDRAKTLAFVDNKDEELDSADERNGVGNPVPLLPVDPGSQSQSTLISGWSATQSQLPDNPIDVDDDPNDKSLCKYGNIAQSSGNASMGATQGLTSAATPGGPLGAGPVDRCKAQKCL</sequence>
<feature type="domain" description="DUF6818" evidence="2">
    <location>
        <begin position="86"/>
        <end position="165"/>
    </location>
</feature>
<gene>
    <name evidence="3" type="ORF">PGTG_04749</name>
</gene>
<dbReference type="Pfam" id="PF20681">
    <property type="entry name" value="DUF6818"/>
    <property type="match status" value="1"/>
</dbReference>
<feature type="region of interest" description="Disordered" evidence="1">
    <location>
        <begin position="238"/>
        <end position="257"/>
    </location>
</feature>
<feature type="region of interest" description="Disordered" evidence="1">
    <location>
        <begin position="1"/>
        <end position="41"/>
    </location>
</feature>
<dbReference type="InParanoid" id="E3K3Z1"/>